<name>A0AAN9M477_PHACN</name>
<protein>
    <submittedName>
        <fullName evidence="2">Uncharacterized protein</fullName>
    </submittedName>
</protein>
<evidence type="ECO:0000313" key="3">
    <source>
        <dbReference type="Proteomes" id="UP001374584"/>
    </source>
</evidence>
<keyword evidence="3" id="KW-1185">Reference proteome</keyword>
<accession>A0AAN9M477</accession>
<reference evidence="2 3" key="1">
    <citation type="submission" date="2024-01" db="EMBL/GenBank/DDBJ databases">
        <title>The genomes of 5 underutilized Papilionoideae crops provide insights into root nodulation and disease resistanc.</title>
        <authorList>
            <person name="Jiang F."/>
        </authorList>
    </citation>
    <scope>NUCLEOTIDE SEQUENCE [LARGE SCALE GENOMIC DNA]</scope>
    <source>
        <strain evidence="2">JINMINGXINNONG_FW02</strain>
        <tissue evidence="2">Leaves</tissue>
    </source>
</reference>
<organism evidence="2 3">
    <name type="scientific">Phaseolus coccineus</name>
    <name type="common">Scarlet runner bean</name>
    <name type="synonym">Phaseolus multiflorus</name>
    <dbReference type="NCBI Taxonomy" id="3886"/>
    <lineage>
        <taxon>Eukaryota</taxon>
        <taxon>Viridiplantae</taxon>
        <taxon>Streptophyta</taxon>
        <taxon>Embryophyta</taxon>
        <taxon>Tracheophyta</taxon>
        <taxon>Spermatophyta</taxon>
        <taxon>Magnoliopsida</taxon>
        <taxon>eudicotyledons</taxon>
        <taxon>Gunneridae</taxon>
        <taxon>Pentapetalae</taxon>
        <taxon>rosids</taxon>
        <taxon>fabids</taxon>
        <taxon>Fabales</taxon>
        <taxon>Fabaceae</taxon>
        <taxon>Papilionoideae</taxon>
        <taxon>50 kb inversion clade</taxon>
        <taxon>NPAAA clade</taxon>
        <taxon>indigoferoid/millettioid clade</taxon>
        <taxon>Phaseoleae</taxon>
        <taxon>Phaseolus</taxon>
    </lineage>
</organism>
<sequence length="170" mass="19331">MGMVISHFSLLTSHSLTHFSLLTPHTLLYFPLLNPPTFPISPLPPTLFLIITFAASTTTQLIAYMGCEISPYSSSLKSWSYFSTAFLNFLCILYLSTSRILSPRSSRKLWENMAIQAFPFIILPSSQIQRTRPTHLPPQLSHPYHFIHAFLYLRFTLPAFIALLLHTSVT</sequence>
<evidence type="ECO:0000256" key="1">
    <source>
        <dbReference type="SAM" id="Phobius"/>
    </source>
</evidence>
<dbReference type="EMBL" id="JAYMYR010000008">
    <property type="protein sequence ID" value="KAK7347551.1"/>
    <property type="molecule type" value="Genomic_DNA"/>
</dbReference>
<feature type="transmembrane region" description="Helical" evidence="1">
    <location>
        <begin position="16"/>
        <end position="34"/>
    </location>
</feature>
<dbReference type="Proteomes" id="UP001374584">
    <property type="component" value="Unassembled WGS sequence"/>
</dbReference>
<proteinExistence type="predicted"/>
<gene>
    <name evidence="2" type="ORF">VNO80_22084</name>
</gene>
<feature type="transmembrane region" description="Helical" evidence="1">
    <location>
        <begin position="78"/>
        <end position="97"/>
    </location>
</feature>
<dbReference type="AlphaFoldDB" id="A0AAN9M477"/>
<keyword evidence="1" id="KW-0812">Transmembrane</keyword>
<feature type="transmembrane region" description="Helical" evidence="1">
    <location>
        <begin position="146"/>
        <end position="165"/>
    </location>
</feature>
<keyword evidence="1" id="KW-0472">Membrane</keyword>
<feature type="transmembrane region" description="Helical" evidence="1">
    <location>
        <begin position="46"/>
        <end position="66"/>
    </location>
</feature>
<comment type="caution">
    <text evidence="2">The sequence shown here is derived from an EMBL/GenBank/DDBJ whole genome shotgun (WGS) entry which is preliminary data.</text>
</comment>
<evidence type="ECO:0000313" key="2">
    <source>
        <dbReference type="EMBL" id="KAK7347551.1"/>
    </source>
</evidence>
<keyword evidence="1" id="KW-1133">Transmembrane helix</keyword>